<dbReference type="STRING" id="1908205.BKG60_17440"/>
<feature type="transmembrane region" description="Helical" evidence="2">
    <location>
        <begin position="62"/>
        <end position="91"/>
    </location>
</feature>
<accession>A0A1Q9W9Y0</accession>
<feature type="transmembrane region" description="Helical" evidence="2">
    <location>
        <begin position="143"/>
        <end position="166"/>
    </location>
</feature>
<evidence type="ECO:0000313" key="4">
    <source>
        <dbReference type="EMBL" id="OHT81704.1"/>
    </source>
</evidence>
<dbReference type="Gene3D" id="3.40.1000.70">
    <property type="entry name" value="PknH-like extracellular domain"/>
    <property type="match status" value="1"/>
</dbReference>
<dbReference type="InterPro" id="IPR026954">
    <property type="entry name" value="PknH-like_Extracell"/>
</dbReference>
<feature type="region of interest" description="Disordered" evidence="1">
    <location>
        <begin position="345"/>
        <end position="389"/>
    </location>
</feature>
<keyword evidence="2" id="KW-0812">Transmembrane</keyword>
<evidence type="ECO:0000259" key="3">
    <source>
        <dbReference type="Pfam" id="PF14032"/>
    </source>
</evidence>
<feature type="domain" description="PknH-like extracellular" evidence="3">
    <location>
        <begin position="327"/>
        <end position="511"/>
    </location>
</feature>
<feature type="transmembrane region" description="Helical" evidence="2">
    <location>
        <begin position="103"/>
        <end position="128"/>
    </location>
</feature>
<evidence type="ECO:0000256" key="1">
    <source>
        <dbReference type="SAM" id="MobiDB-lite"/>
    </source>
</evidence>
<dbReference type="RefSeq" id="WP_070947190.1">
    <property type="nucleotide sequence ID" value="NZ_MLCL01000062.1"/>
</dbReference>
<reference evidence="4 5" key="1">
    <citation type="submission" date="2016-10" db="EMBL/GenBank/DDBJ databases">
        <title>Evaluation of Human, Animal and Environmental Mycobacterium chelonae Isolates by Core Genome Phylogenomic Analysis, Targeted Gene Comparison, and Anti-microbial Susceptibility Patterns: A Tale of Mistaken Identities.</title>
        <authorList>
            <person name="Fogelson S.B."/>
            <person name="Camus A.C."/>
            <person name="Lorenz W."/>
            <person name="Vasireddy R."/>
            <person name="Vasireddy S."/>
            <person name="Smith T."/>
            <person name="Brown-Elliott B.A."/>
            <person name="Wallace R.J.Jr."/>
            <person name="Hasan N.A."/>
            <person name="Reischl U."/>
            <person name="Sanchez S."/>
        </authorList>
    </citation>
    <scope>NUCLEOTIDE SEQUENCE [LARGE SCALE GENOMIC DNA]</scope>
    <source>
        <strain evidence="4 5">24999</strain>
    </source>
</reference>
<dbReference type="OrthoDB" id="4350047at2"/>
<name>A0A1Q9W9Y0_9MYCO</name>
<feature type="compositionally biased region" description="Low complexity" evidence="1">
    <location>
        <begin position="348"/>
        <end position="377"/>
    </location>
</feature>
<feature type="compositionally biased region" description="Pro residues" evidence="1">
    <location>
        <begin position="378"/>
        <end position="388"/>
    </location>
</feature>
<gene>
    <name evidence="4" type="ORF">BKG61_29535</name>
</gene>
<dbReference type="EMBL" id="MLHV01000054">
    <property type="protein sequence ID" value="OHT81704.1"/>
    <property type="molecule type" value="Genomic_DNA"/>
</dbReference>
<evidence type="ECO:0000256" key="2">
    <source>
        <dbReference type="SAM" id="Phobius"/>
    </source>
</evidence>
<proteinExistence type="predicted"/>
<dbReference type="AlphaFoldDB" id="A0A1Q9W9Y0"/>
<dbReference type="Proteomes" id="UP000179636">
    <property type="component" value="Unassembled WGS sequence"/>
</dbReference>
<sequence length="519" mass="54921">MTDETKSLTQSAERWLSLAALVVAPTSLITGLCYFFGLLAIRNRLHYFGVDPATVGYTSADYVVTTIGTFFFASLRVLIVLAILVVLAVAFRHAATTGRRITLLRSVAWAVVGLGAVGLTVAVVWLVSDHSLIQSVIHNPTDMYMAVTVAAGIALLAVGYWALTVTGVGRLPKAAERVLLALAAAGLVVALFWVTDLYAVAQGKRSGQDAASKLWPADGEYTAVQLDTTEALNIPDNLVKMTVLPSQGPPAAPVYRYQCLRVLEAHAGRYVLVPARWSREQGYAITVTPDSTHRVTAVVDSTPVAPGTTVDDFWQCPEVVRTYQKPDLEPILIGPETAQSLVGVGQLSTTGPDTTSDTAPADDNPASSKGCVSEADPSAPPSALPPYPTGVAATREREITGDGASGRVRLAQRAMIFPDPAAAQNFMAAVQEHWGYCTDRTAAVNRDGEAQLRTLGARTVQEGIVSVTDSALSSSVPDCAQALTAKANIVVTVDLCGVRDPAQAAAVAHDVRNRIPTDY</sequence>
<evidence type="ECO:0000313" key="5">
    <source>
        <dbReference type="Proteomes" id="UP000179636"/>
    </source>
</evidence>
<comment type="caution">
    <text evidence="4">The sequence shown here is derived from an EMBL/GenBank/DDBJ whole genome shotgun (WGS) entry which is preliminary data.</text>
</comment>
<accession>A0A1S1JJ79</accession>
<dbReference type="InterPro" id="IPR038232">
    <property type="entry name" value="PknH-like_Extracell_sf"/>
</dbReference>
<feature type="transmembrane region" description="Helical" evidence="2">
    <location>
        <begin position="15"/>
        <end position="42"/>
    </location>
</feature>
<dbReference type="Pfam" id="PF14032">
    <property type="entry name" value="PknH_C"/>
    <property type="match status" value="1"/>
</dbReference>
<keyword evidence="2" id="KW-1133">Transmembrane helix</keyword>
<keyword evidence="2" id="KW-0472">Membrane</keyword>
<feature type="transmembrane region" description="Helical" evidence="2">
    <location>
        <begin position="178"/>
        <end position="201"/>
    </location>
</feature>
<keyword evidence="5" id="KW-1185">Reference proteome</keyword>
<protein>
    <recommendedName>
        <fullName evidence="3">PknH-like extracellular domain-containing protein</fullName>
    </recommendedName>
</protein>
<organism evidence="4 5">
    <name type="scientific">Mycobacterium syngnathidarum</name>
    <dbReference type="NCBI Taxonomy" id="1908205"/>
    <lineage>
        <taxon>Bacteria</taxon>
        <taxon>Bacillati</taxon>
        <taxon>Actinomycetota</taxon>
        <taxon>Actinomycetes</taxon>
        <taxon>Mycobacteriales</taxon>
        <taxon>Mycobacteriaceae</taxon>
        <taxon>Mycobacterium</taxon>
    </lineage>
</organism>